<dbReference type="InterPro" id="IPR010432">
    <property type="entry name" value="RDD"/>
</dbReference>
<evidence type="ECO:0000256" key="4">
    <source>
        <dbReference type="ARBA" id="ARBA00022989"/>
    </source>
</evidence>
<feature type="transmembrane region" description="Helical" evidence="6">
    <location>
        <begin position="104"/>
        <end position="125"/>
    </location>
</feature>
<evidence type="ECO:0000256" key="1">
    <source>
        <dbReference type="ARBA" id="ARBA00004651"/>
    </source>
</evidence>
<dbReference type="PANTHER" id="PTHR36115">
    <property type="entry name" value="PROLINE-RICH ANTIGEN HOMOLOG-RELATED"/>
    <property type="match status" value="1"/>
</dbReference>
<keyword evidence="2" id="KW-1003">Cell membrane</keyword>
<proteinExistence type="predicted"/>
<feature type="transmembrane region" description="Helical" evidence="6">
    <location>
        <begin position="137"/>
        <end position="156"/>
    </location>
</feature>
<evidence type="ECO:0000259" key="7">
    <source>
        <dbReference type="Pfam" id="PF06271"/>
    </source>
</evidence>
<evidence type="ECO:0000313" key="9">
    <source>
        <dbReference type="EMBL" id="SHF85226.1"/>
    </source>
</evidence>
<gene>
    <name evidence="9" type="ORF">SAMN04488522_103891</name>
</gene>
<comment type="subcellular location">
    <subcellularLocation>
        <location evidence="1">Cell membrane</location>
        <topology evidence="1">Multi-pass membrane protein</topology>
    </subcellularLocation>
</comment>
<evidence type="ECO:0000256" key="2">
    <source>
        <dbReference type="ARBA" id="ARBA00022475"/>
    </source>
</evidence>
<feature type="domain" description="Zinc-ribbon 15" evidence="8">
    <location>
        <begin position="20"/>
        <end position="65"/>
    </location>
</feature>
<name>A0A1M5F188_9SPHI</name>
<evidence type="ECO:0000256" key="3">
    <source>
        <dbReference type="ARBA" id="ARBA00022692"/>
    </source>
</evidence>
<dbReference type="Proteomes" id="UP000184287">
    <property type="component" value="Unassembled WGS sequence"/>
</dbReference>
<keyword evidence="4 6" id="KW-1133">Transmembrane helix</keyword>
<feature type="domain" description="RDD" evidence="7">
    <location>
        <begin position="95"/>
        <end position="215"/>
    </location>
</feature>
<dbReference type="GO" id="GO:0005886">
    <property type="term" value="C:plasma membrane"/>
    <property type="evidence" value="ECO:0007669"/>
    <property type="project" value="UniProtKB-SubCell"/>
</dbReference>
<keyword evidence="5 6" id="KW-0472">Membrane</keyword>
<keyword evidence="10" id="KW-1185">Reference proteome</keyword>
<protein>
    <submittedName>
        <fullName evidence="9">Uncharacterized membrane protein YckC, RDD family</fullName>
    </submittedName>
</protein>
<evidence type="ECO:0000256" key="5">
    <source>
        <dbReference type="ARBA" id="ARBA00023136"/>
    </source>
</evidence>
<dbReference type="InterPro" id="IPR031493">
    <property type="entry name" value="Zinc_ribbon_15"/>
</dbReference>
<evidence type="ECO:0000313" key="10">
    <source>
        <dbReference type="Proteomes" id="UP000184287"/>
    </source>
</evidence>
<dbReference type="Pfam" id="PF17032">
    <property type="entry name" value="Zn_ribbon_15"/>
    <property type="match status" value="1"/>
</dbReference>
<dbReference type="InterPro" id="IPR051791">
    <property type="entry name" value="Pra-immunoreactive"/>
</dbReference>
<accession>A0A1M5F188</accession>
<dbReference type="Pfam" id="PF06271">
    <property type="entry name" value="RDD"/>
    <property type="match status" value="1"/>
</dbReference>
<keyword evidence="3 6" id="KW-0812">Transmembrane</keyword>
<sequence>MLVIFGTKPVGTTIQQGSFSCPNCRTERNYLLKRYKNYFTLFFIPLIPMKDLGDSAECLVCRKSYVPGSVLSTYDGTPQSQDFQPDSQTTVVANAAPGKRFGAYFIDMIILTILNFPTAFLIPVLPTGLQQFLQHRFYIVILLLWFLYFFLFEYFAKGYTIGKKIFSIQTTSNGDGHNLSISQALVRSLIKMIPVIPVVLLFTKDNRAVHDYAANSIVVQK</sequence>
<dbReference type="OrthoDB" id="766141at2"/>
<reference evidence="10" key="1">
    <citation type="submission" date="2016-11" db="EMBL/GenBank/DDBJ databases">
        <authorList>
            <person name="Varghese N."/>
            <person name="Submissions S."/>
        </authorList>
    </citation>
    <scope>NUCLEOTIDE SEQUENCE [LARGE SCALE GENOMIC DNA]</scope>
    <source>
        <strain evidence="10">DSM 16990</strain>
    </source>
</reference>
<dbReference type="RefSeq" id="WP_073232603.1">
    <property type="nucleotide sequence ID" value="NZ_FQUQ01000003.1"/>
</dbReference>
<evidence type="ECO:0000259" key="8">
    <source>
        <dbReference type="Pfam" id="PF17032"/>
    </source>
</evidence>
<dbReference type="AlphaFoldDB" id="A0A1M5F188"/>
<dbReference type="STRING" id="288992.SAMN04488522_103891"/>
<dbReference type="EMBL" id="FQUQ01000003">
    <property type="protein sequence ID" value="SHF85226.1"/>
    <property type="molecule type" value="Genomic_DNA"/>
</dbReference>
<organism evidence="9 10">
    <name type="scientific">Pedobacter caeni</name>
    <dbReference type="NCBI Taxonomy" id="288992"/>
    <lineage>
        <taxon>Bacteria</taxon>
        <taxon>Pseudomonadati</taxon>
        <taxon>Bacteroidota</taxon>
        <taxon>Sphingobacteriia</taxon>
        <taxon>Sphingobacteriales</taxon>
        <taxon>Sphingobacteriaceae</taxon>
        <taxon>Pedobacter</taxon>
    </lineage>
</organism>
<evidence type="ECO:0000256" key="6">
    <source>
        <dbReference type="SAM" id="Phobius"/>
    </source>
</evidence>